<evidence type="ECO:0000259" key="2">
    <source>
        <dbReference type="PROSITE" id="PS51782"/>
    </source>
</evidence>
<name>A0A1I1J0Z9_9LACT</name>
<dbReference type="EMBL" id="FOLT01000006">
    <property type="protein sequence ID" value="SFC42184.1"/>
    <property type="molecule type" value="Genomic_DNA"/>
</dbReference>
<dbReference type="InterPro" id="IPR036779">
    <property type="entry name" value="LysM_dom_sf"/>
</dbReference>
<dbReference type="OrthoDB" id="9798935at2"/>
<feature type="domain" description="LysM" evidence="2">
    <location>
        <begin position="61"/>
        <end position="105"/>
    </location>
</feature>
<accession>A0A1I1J0Z9</accession>
<dbReference type="PROSITE" id="PS51782">
    <property type="entry name" value="LYSM"/>
    <property type="match status" value="1"/>
</dbReference>
<dbReference type="CDD" id="cd00118">
    <property type="entry name" value="LysM"/>
    <property type="match status" value="1"/>
</dbReference>
<evidence type="ECO:0000313" key="4">
    <source>
        <dbReference type="Proteomes" id="UP000199612"/>
    </source>
</evidence>
<sequence>MTIHKNTWLKAGLTLSAAGLFLLTPDSEASASQKWVPRTVLEIEKDITNAKETMQNNEEPFAYTVKWGDTLWGVSQATDISVDKLAKVNEIDNPNLIIAGATVYVTDDLSVVSVQNDEEVVSYDVSSDDVQETETPEDVEKAKEDKKSEQKVEEEAAAQAAAEQKAEEEAAAQAA</sequence>
<dbReference type="STRING" id="753702.SAMN04488102_106112"/>
<feature type="compositionally biased region" description="Acidic residues" evidence="1">
    <location>
        <begin position="122"/>
        <end position="137"/>
    </location>
</feature>
<gene>
    <name evidence="3" type="ORF">SAMN04488102_106112</name>
</gene>
<keyword evidence="4" id="KW-1185">Reference proteome</keyword>
<dbReference type="Proteomes" id="UP000199612">
    <property type="component" value="Unassembled WGS sequence"/>
</dbReference>
<dbReference type="AlphaFoldDB" id="A0A1I1J0Z9"/>
<dbReference type="RefSeq" id="WP_143079470.1">
    <property type="nucleotide sequence ID" value="NZ_FOLT01000006.1"/>
</dbReference>
<protein>
    <submittedName>
        <fullName evidence="3">LysM domain-containing protein</fullName>
    </submittedName>
</protein>
<evidence type="ECO:0000256" key="1">
    <source>
        <dbReference type="SAM" id="MobiDB-lite"/>
    </source>
</evidence>
<dbReference type="SMART" id="SM00257">
    <property type="entry name" value="LysM"/>
    <property type="match status" value="1"/>
</dbReference>
<feature type="compositionally biased region" description="Basic and acidic residues" evidence="1">
    <location>
        <begin position="138"/>
        <end position="154"/>
    </location>
</feature>
<feature type="region of interest" description="Disordered" evidence="1">
    <location>
        <begin position="122"/>
        <end position="175"/>
    </location>
</feature>
<proteinExistence type="predicted"/>
<dbReference type="InterPro" id="IPR018392">
    <property type="entry name" value="LysM"/>
</dbReference>
<evidence type="ECO:0000313" key="3">
    <source>
        <dbReference type="EMBL" id="SFC42184.1"/>
    </source>
</evidence>
<reference evidence="4" key="1">
    <citation type="submission" date="2016-10" db="EMBL/GenBank/DDBJ databases">
        <authorList>
            <person name="Varghese N."/>
            <person name="Submissions S."/>
        </authorList>
    </citation>
    <scope>NUCLEOTIDE SEQUENCE [LARGE SCALE GENOMIC DNA]</scope>
    <source>
        <strain evidence="4">DSM 23664</strain>
    </source>
</reference>
<organism evidence="3 4">
    <name type="scientific">Alkalibacterium subtropicum</name>
    <dbReference type="NCBI Taxonomy" id="753702"/>
    <lineage>
        <taxon>Bacteria</taxon>
        <taxon>Bacillati</taxon>
        <taxon>Bacillota</taxon>
        <taxon>Bacilli</taxon>
        <taxon>Lactobacillales</taxon>
        <taxon>Carnobacteriaceae</taxon>
        <taxon>Alkalibacterium</taxon>
    </lineage>
</organism>
<feature type="non-terminal residue" evidence="3">
    <location>
        <position position="175"/>
    </location>
</feature>
<dbReference type="Gene3D" id="3.10.350.10">
    <property type="entry name" value="LysM domain"/>
    <property type="match status" value="1"/>
</dbReference>
<dbReference type="SUPFAM" id="SSF54106">
    <property type="entry name" value="LysM domain"/>
    <property type="match status" value="1"/>
</dbReference>
<dbReference type="Pfam" id="PF01476">
    <property type="entry name" value="LysM"/>
    <property type="match status" value="1"/>
</dbReference>